<dbReference type="Gene3D" id="1.25.40.10">
    <property type="entry name" value="Tetratricopeptide repeat domain"/>
    <property type="match status" value="1"/>
</dbReference>
<evidence type="ECO:0000313" key="1">
    <source>
        <dbReference type="EMBL" id="EZH73982.1"/>
    </source>
</evidence>
<dbReference type="InterPro" id="IPR015943">
    <property type="entry name" value="WD40/YVTN_repeat-like_dom_sf"/>
</dbReference>
<sequence>MKFKILIFFLLVTLTGYTQSLNELYKKSIEAYKDKNFEAFEKLNLKALELHPSQPTILFNLAASYTLNGKNEQAFELLSTLLSWNSELKFEDEDFKSLLAEKRFANDLKKKASFFSTQKESSSVLFEISNKYHVEDIVVVEDMAYLTDVRNGFVIKYNLKTKKSEELLSLAGAAFAIIKGVDKNSIWVSSSMFPNYSKYDKEQNNKSFVYKINTQNGSVLAKIEIPEEAVIGSMVLAKNNKIYATNSVSPKIFVIDANKGVLENSFEVKEAFNLQGITLDHTHQHLFIADYIKGIMKLSLADFSDRMWYESKSYLLKGIDGLNYINDTTLVAIQNNSNPKKVIQLTIGVNKVTKVKILDNALSYKGEPTNGKFYKEMGYLYISNSQWPFYDKKNIPLLDKWEPQRIRIFNPF</sequence>
<dbReference type="SUPFAM" id="SSF63825">
    <property type="entry name" value="YWTD domain"/>
    <property type="match status" value="1"/>
</dbReference>
<protein>
    <submittedName>
        <fullName evidence="1">Uncharacterized protein</fullName>
    </submittedName>
</protein>
<reference evidence="1 2" key="1">
    <citation type="submission" date="2014-04" db="EMBL/GenBank/DDBJ databases">
        <title>Aquimarina sp. 22II-S11-z7 Genome Sequencing.</title>
        <authorList>
            <person name="Lai Q."/>
        </authorList>
    </citation>
    <scope>NUCLEOTIDE SEQUENCE [LARGE SCALE GENOMIC DNA]</scope>
    <source>
        <strain evidence="1 2">22II-S11-z7</strain>
    </source>
</reference>
<dbReference type="OrthoDB" id="8584394at2"/>
<comment type="caution">
    <text evidence="1">The sequence shown here is derived from an EMBL/GenBank/DDBJ whole genome shotgun (WGS) entry which is preliminary data.</text>
</comment>
<dbReference type="AlphaFoldDB" id="A0A023BVC6"/>
<dbReference type="RefSeq" id="WP_034241503.1">
    <property type="nucleotide sequence ID" value="NZ_AQRA01000004.1"/>
</dbReference>
<accession>A0A023BVC6</accession>
<dbReference type="EMBL" id="AQRA01000004">
    <property type="protein sequence ID" value="EZH73982.1"/>
    <property type="molecule type" value="Genomic_DNA"/>
</dbReference>
<dbReference type="SUPFAM" id="SSF48452">
    <property type="entry name" value="TPR-like"/>
    <property type="match status" value="1"/>
</dbReference>
<proteinExistence type="predicted"/>
<organism evidence="1 2">
    <name type="scientific">Aquimarina atlantica</name>
    <dbReference type="NCBI Taxonomy" id="1317122"/>
    <lineage>
        <taxon>Bacteria</taxon>
        <taxon>Pseudomonadati</taxon>
        <taxon>Bacteroidota</taxon>
        <taxon>Flavobacteriia</taxon>
        <taxon>Flavobacteriales</taxon>
        <taxon>Flavobacteriaceae</taxon>
        <taxon>Aquimarina</taxon>
    </lineage>
</organism>
<gene>
    <name evidence="1" type="ORF">ATO12_13960</name>
</gene>
<dbReference type="STRING" id="1317122.ATO12_13960"/>
<dbReference type="Gene3D" id="2.130.10.10">
    <property type="entry name" value="YVTN repeat-like/Quinoprotein amine dehydrogenase"/>
    <property type="match status" value="1"/>
</dbReference>
<dbReference type="eggNOG" id="COG3391">
    <property type="taxonomic scope" value="Bacteria"/>
</dbReference>
<name>A0A023BVC6_9FLAO</name>
<dbReference type="Proteomes" id="UP000023541">
    <property type="component" value="Unassembled WGS sequence"/>
</dbReference>
<evidence type="ECO:0000313" key="2">
    <source>
        <dbReference type="Proteomes" id="UP000023541"/>
    </source>
</evidence>
<dbReference type="InterPro" id="IPR011990">
    <property type="entry name" value="TPR-like_helical_dom_sf"/>
</dbReference>
<keyword evidence="2" id="KW-1185">Reference proteome</keyword>